<protein>
    <recommendedName>
        <fullName evidence="1">Recombinase domain-containing protein</fullName>
    </recommendedName>
</protein>
<dbReference type="PANTHER" id="PTHR30461:SF23">
    <property type="entry name" value="DNA RECOMBINASE-RELATED"/>
    <property type="match status" value="1"/>
</dbReference>
<feature type="domain" description="Recombinase" evidence="1">
    <location>
        <begin position="1"/>
        <end position="99"/>
    </location>
</feature>
<proteinExistence type="predicted"/>
<dbReference type="Gene3D" id="3.90.1750.20">
    <property type="entry name" value="Putative Large Serine Recombinase, Chain B, Domain 2"/>
    <property type="match status" value="1"/>
</dbReference>
<evidence type="ECO:0000259" key="1">
    <source>
        <dbReference type="PROSITE" id="PS51737"/>
    </source>
</evidence>
<comment type="caution">
    <text evidence="2">The sequence shown here is derived from an EMBL/GenBank/DDBJ whole genome shotgun (WGS) entry which is preliminary data.</text>
</comment>
<dbReference type="InterPro" id="IPR038109">
    <property type="entry name" value="DNA_bind_recomb_sf"/>
</dbReference>
<name>A0ABU0AS86_9BACI</name>
<reference evidence="2 3" key="1">
    <citation type="submission" date="2023-07" db="EMBL/GenBank/DDBJ databases">
        <title>Genomic Encyclopedia of Type Strains, Phase IV (KMG-IV): sequencing the most valuable type-strain genomes for metagenomic binning, comparative biology and taxonomic classification.</title>
        <authorList>
            <person name="Goeker M."/>
        </authorList>
    </citation>
    <scope>NUCLEOTIDE SEQUENCE [LARGE SCALE GENOMIC DNA]</scope>
    <source>
        <strain evidence="2 3">DSM 23494</strain>
    </source>
</reference>
<dbReference type="PROSITE" id="PS51737">
    <property type="entry name" value="RECOMBINASE_DNA_BIND"/>
    <property type="match status" value="1"/>
</dbReference>
<gene>
    <name evidence="2" type="ORF">J2S17_005671</name>
</gene>
<dbReference type="PANTHER" id="PTHR30461">
    <property type="entry name" value="DNA-INVERTASE FROM LAMBDOID PROPHAGE"/>
    <property type="match status" value="1"/>
</dbReference>
<organism evidence="2 3">
    <name type="scientific">Cytobacillus purgationiresistens</name>
    <dbReference type="NCBI Taxonomy" id="863449"/>
    <lineage>
        <taxon>Bacteria</taxon>
        <taxon>Bacillati</taxon>
        <taxon>Bacillota</taxon>
        <taxon>Bacilli</taxon>
        <taxon>Bacillales</taxon>
        <taxon>Bacillaceae</taxon>
        <taxon>Cytobacillus</taxon>
    </lineage>
</organism>
<sequence length="153" mass="17579">MDTIAKNLTDEEVPTPAMLIGKSNASTLWHSNTIKGILQNRHYVGDLVQNKTATISVTTTKRREVPEEEMTVHENTHEPIISKETFQVVQRQLKQRTRTDKNTTSRMLGRELCINHWKQAKGLASIKRINTTSPSFFNRKSHVYKRRSASYSI</sequence>
<dbReference type="InterPro" id="IPR011109">
    <property type="entry name" value="DNA_bind_recombinase_dom"/>
</dbReference>
<evidence type="ECO:0000313" key="3">
    <source>
        <dbReference type="Proteomes" id="UP001238088"/>
    </source>
</evidence>
<dbReference type="EMBL" id="JAUSUB010000048">
    <property type="protein sequence ID" value="MDQ0273739.1"/>
    <property type="molecule type" value="Genomic_DNA"/>
</dbReference>
<dbReference type="Proteomes" id="UP001238088">
    <property type="component" value="Unassembled WGS sequence"/>
</dbReference>
<keyword evidence="3" id="KW-1185">Reference proteome</keyword>
<dbReference type="Pfam" id="PF07508">
    <property type="entry name" value="Recombinase"/>
    <property type="match status" value="1"/>
</dbReference>
<evidence type="ECO:0000313" key="2">
    <source>
        <dbReference type="EMBL" id="MDQ0273739.1"/>
    </source>
</evidence>
<accession>A0ABU0AS86</accession>
<dbReference type="InterPro" id="IPR050639">
    <property type="entry name" value="SSR_resolvase"/>
</dbReference>